<reference evidence="1" key="1">
    <citation type="submission" date="2014-09" db="EMBL/GenBank/DDBJ databases">
        <authorList>
            <person name="Magalhaes I.L.F."/>
            <person name="Oliveira U."/>
            <person name="Santos F.R."/>
            <person name="Vidigal T.H.D.A."/>
            <person name="Brescovit A.D."/>
            <person name="Santos A.J."/>
        </authorList>
    </citation>
    <scope>NUCLEOTIDE SEQUENCE</scope>
    <source>
        <tissue evidence="1">Shoot tissue taken approximately 20 cm above the soil surface</tissue>
    </source>
</reference>
<proteinExistence type="predicted"/>
<name>A0A0A9CV03_ARUDO</name>
<dbReference type="EMBL" id="GBRH01219627">
    <property type="protein sequence ID" value="JAD78268.1"/>
    <property type="molecule type" value="Transcribed_RNA"/>
</dbReference>
<accession>A0A0A9CV03</accession>
<reference evidence="1" key="2">
    <citation type="journal article" date="2015" name="Data Brief">
        <title>Shoot transcriptome of the giant reed, Arundo donax.</title>
        <authorList>
            <person name="Barrero R.A."/>
            <person name="Guerrero F.D."/>
            <person name="Moolhuijzen P."/>
            <person name="Goolsby J.A."/>
            <person name="Tidwell J."/>
            <person name="Bellgard S.E."/>
            <person name="Bellgard M.I."/>
        </authorList>
    </citation>
    <scope>NUCLEOTIDE SEQUENCE</scope>
    <source>
        <tissue evidence="1">Shoot tissue taken approximately 20 cm above the soil surface</tissue>
    </source>
</reference>
<organism evidence="1">
    <name type="scientific">Arundo donax</name>
    <name type="common">Giant reed</name>
    <name type="synonym">Donax arundinaceus</name>
    <dbReference type="NCBI Taxonomy" id="35708"/>
    <lineage>
        <taxon>Eukaryota</taxon>
        <taxon>Viridiplantae</taxon>
        <taxon>Streptophyta</taxon>
        <taxon>Embryophyta</taxon>
        <taxon>Tracheophyta</taxon>
        <taxon>Spermatophyta</taxon>
        <taxon>Magnoliopsida</taxon>
        <taxon>Liliopsida</taxon>
        <taxon>Poales</taxon>
        <taxon>Poaceae</taxon>
        <taxon>PACMAD clade</taxon>
        <taxon>Arundinoideae</taxon>
        <taxon>Arundineae</taxon>
        <taxon>Arundo</taxon>
    </lineage>
</organism>
<dbReference type="AlphaFoldDB" id="A0A0A9CV03"/>
<protein>
    <submittedName>
        <fullName evidence="1">Uncharacterized protein</fullName>
    </submittedName>
</protein>
<evidence type="ECO:0000313" key="1">
    <source>
        <dbReference type="EMBL" id="JAD78268.1"/>
    </source>
</evidence>
<sequence>MRISFHSGVSNLFDPLPSPLRMCRYSSL</sequence>